<dbReference type="Pfam" id="PF10050">
    <property type="entry name" value="DUF2284"/>
    <property type="match status" value="1"/>
</dbReference>
<evidence type="ECO:0008006" key="2">
    <source>
        <dbReference type="Google" id="ProtNLM"/>
    </source>
</evidence>
<reference evidence="1" key="1">
    <citation type="journal article" date="2014" name="Front. Microbiol.">
        <title>High frequency of phylogenetically diverse reductive dehalogenase-homologous genes in deep subseafloor sedimentary metagenomes.</title>
        <authorList>
            <person name="Kawai M."/>
            <person name="Futagami T."/>
            <person name="Toyoda A."/>
            <person name="Takaki Y."/>
            <person name="Nishi S."/>
            <person name="Hori S."/>
            <person name="Arai W."/>
            <person name="Tsubouchi T."/>
            <person name="Morono Y."/>
            <person name="Uchiyama I."/>
            <person name="Ito T."/>
            <person name="Fujiyama A."/>
            <person name="Inagaki F."/>
            <person name="Takami H."/>
        </authorList>
    </citation>
    <scope>NUCLEOTIDE SEQUENCE</scope>
    <source>
        <strain evidence="1">Expedition CK06-06</strain>
    </source>
</reference>
<protein>
    <recommendedName>
        <fullName evidence="2">DUF2284 domain-containing protein</fullName>
    </recommendedName>
</protein>
<dbReference type="InterPro" id="IPR019271">
    <property type="entry name" value="DUF2284_metal-binding"/>
</dbReference>
<comment type="caution">
    <text evidence="1">The sequence shown here is derived from an EMBL/GenBank/DDBJ whole genome shotgun (WGS) entry which is preliminary data.</text>
</comment>
<organism evidence="1">
    <name type="scientific">marine sediment metagenome</name>
    <dbReference type="NCBI Taxonomy" id="412755"/>
    <lineage>
        <taxon>unclassified sequences</taxon>
        <taxon>metagenomes</taxon>
        <taxon>ecological metagenomes</taxon>
    </lineage>
</organism>
<evidence type="ECO:0000313" key="1">
    <source>
        <dbReference type="EMBL" id="GAI91753.1"/>
    </source>
</evidence>
<sequence>MQEYSKYLKKAEDLGVKDAKIIPAKSIVTAEWVKLKCQFGCNCYGRNLTCPPYSPAPEQTRRMIADYEYCLMIHGDRYTGIRNMVSALEREIFLDGFHKAFSMGAGPCKLCDECPEFCKHTEKARPSMEACGIDVFSTVRANGFQIEVLKTTDCKSNYYGVIFIE</sequence>
<gene>
    <name evidence="1" type="ORF">S12H4_26708</name>
</gene>
<name>X1SFL4_9ZZZZ</name>
<accession>X1SFL4</accession>
<dbReference type="AlphaFoldDB" id="X1SFL4"/>
<dbReference type="EMBL" id="BARW01015182">
    <property type="protein sequence ID" value="GAI91753.1"/>
    <property type="molecule type" value="Genomic_DNA"/>
</dbReference>
<proteinExistence type="predicted"/>